<sequence length="54" mass="6548">MKAGPKQNVFVLKCYPQRIPNESMKQIIKNRTENANRILAHWNQYTERIRFLMK</sequence>
<reference evidence="1 2" key="1">
    <citation type="journal article" date="2011" name="J. Bacteriol.">
        <title>Genome sequence of Brevibacillus laterosporus LMG 15441, a pathogen of invertebrates.</title>
        <authorList>
            <person name="Djukic M."/>
            <person name="Poehlein A."/>
            <person name="Thurmer A."/>
            <person name="Daniel R."/>
        </authorList>
    </citation>
    <scope>NUCLEOTIDE SEQUENCE [LARGE SCALE GENOMIC DNA]</scope>
    <source>
        <strain evidence="1 2">LMG 15441</strain>
    </source>
</reference>
<gene>
    <name evidence="1" type="ORF">BRLA_c014800</name>
</gene>
<dbReference type="AlphaFoldDB" id="A0A075R3S7"/>
<protein>
    <submittedName>
        <fullName evidence="1">Uncharacterized protein</fullName>
    </submittedName>
</protein>
<dbReference type="KEGG" id="blr:BRLA_c014800"/>
<dbReference type="RefSeq" id="WP_003338131.1">
    <property type="nucleotide sequence ID" value="NZ_CP007806.1"/>
</dbReference>
<dbReference type="Proteomes" id="UP000005850">
    <property type="component" value="Chromosome"/>
</dbReference>
<organism evidence="1 2">
    <name type="scientific">Brevibacillus laterosporus LMG 15441</name>
    <dbReference type="NCBI Taxonomy" id="1042163"/>
    <lineage>
        <taxon>Bacteria</taxon>
        <taxon>Bacillati</taxon>
        <taxon>Bacillota</taxon>
        <taxon>Bacilli</taxon>
        <taxon>Bacillales</taxon>
        <taxon>Paenibacillaceae</taxon>
        <taxon>Brevibacillus</taxon>
    </lineage>
</organism>
<dbReference type="STRING" id="1042163.BRLA_c014800"/>
<evidence type="ECO:0000313" key="1">
    <source>
        <dbReference type="EMBL" id="AIG25808.1"/>
    </source>
</evidence>
<proteinExistence type="predicted"/>
<accession>A0A075R3S7</accession>
<dbReference type="HOGENOM" id="CLU_3041063_0_0_9"/>
<dbReference type="EMBL" id="CP007806">
    <property type="protein sequence ID" value="AIG25808.1"/>
    <property type="molecule type" value="Genomic_DNA"/>
</dbReference>
<keyword evidence="2" id="KW-1185">Reference proteome</keyword>
<evidence type="ECO:0000313" key="2">
    <source>
        <dbReference type="Proteomes" id="UP000005850"/>
    </source>
</evidence>
<name>A0A075R3S7_BRELA</name>